<dbReference type="InterPro" id="IPR056121">
    <property type="entry name" value="DUF7704"/>
</dbReference>
<accession>A0A6A5T7A4</accession>
<reference evidence="3" key="1">
    <citation type="journal article" date="2020" name="Stud. Mycol.">
        <title>101 Dothideomycetes genomes: a test case for predicting lifestyles and emergence of pathogens.</title>
        <authorList>
            <person name="Haridas S."/>
            <person name="Albert R."/>
            <person name="Binder M."/>
            <person name="Bloem J."/>
            <person name="Labutti K."/>
            <person name="Salamov A."/>
            <person name="Andreopoulos B."/>
            <person name="Baker S."/>
            <person name="Barry K."/>
            <person name="Bills G."/>
            <person name="Bluhm B."/>
            <person name="Cannon C."/>
            <person name="Castanera R."/>
            <person name="Culley D."/>
            <person name="Daum C."/>
            <person name="Ezra D."/>
            <person name="Gonzalez J."/>
            <person name="Henrissat B."/>
            <person name="Kuo A."/>
            <person name="Liang C."/>
            <person name="Lipzen A."/>
            <person name="Lutzoni F."/>
            <person name="Magnuson J."/>
            <person name="Mondo S."/>
            <person name="Nolan M."/>
            <person name="Ohm R."/>
            <person name="Pangilinan J."/>
            <person name="Park H.-J."/>
            <person name="Ramirez L."/>
            <person name="Alfaro M."/>
            <person name="Sun H."/>
            <person name="Tritt A."/>
            <person name="Yoshinaga Y."/>
            <person name="Zwiers L.-H."/>
            <person name="Turgeon B."/>
            <person name="Goodwin S."/>
            <person name="Spatafora J."/>
            <person name="Crous P."/>
            <person name="Grigoriev I."/>
        </authorList>
    </citation>
    <scope>NUCLEOTIDE SEQUENCE</scope>
    <source>
        <strain evidence="3">CBS 161.51</strain>
    </source>
</reference>
<dbReference type="Pfam" id="PF24803">
    <property type="entry name" value="DUF7704"/>
    <property type="match status" value="1"/>
</dbReference>
<feature type="domain" description="DUF7704" evidence="2">
    <location>
        <begin position="5"/>
        <end position="151"/>
    </location>
</feature>
<name>A0A6A5T7A4_9PLEO</name>
<feature type="transmembrane region" description="Helical" evidence="1">
    <location>
        <begin position="92"/>
        <end position="109"/>
    </location>
</feature>
<keyword evidence="1" id="KW-0472">Membrane</keyword>
<feature type="non-terminal residue" evidence="3">
    <location>
        <position position="1"/>
    </location>
</feature>
<dbReference type="Proteomes" id="UP000800038">
    <property type="component" value="Unassembled WGS sequence"/>
</dbReference>
<feature type="transmembrane region" description="Helical" evidence="1">
    <location>
        <begin position="129"/>
        <end position="149"/>
    </location>
</feature>
<dbReference type="PANTHER" id="PTHR37019">
    <property type="entry name" value="CHROMOSOME 1, WHOLE GENOME SHOTGUN SEQUENCE"/>
    <property type="match status" value="1"/>
</dbReference>
<protein>
    <recommendedName>
        <fullName evidence="2">DUF7704 domain-containing protein</fullName>
    </recommendedName>
</protein>
<sequence>ISLGTNLSTWPALLFTYLEPISVLIGAHVAFTDPVSFTARQLPLPLSASIISPPIPQTAILLAYSLGSVFPLLGLLNILCTAVTRDVRTTKFYLTILACGDMGHMYANYRGMWSAVFWDFRAYNEVMVGNVWITLFLWVNRVATLSGVFGRIRRTGELECFSGLGYAEIEYVYTLTIHNSGRRRRKEQNMP</sequence>
<dbReference type="AlphaFoldDB" id="A0A6A5T7A4"/>
<evidence type="ECO:0000256" key="1">
    <source>
        <dbReference type="SAM" id="Phobius"/>
    </source>
</evidence>
<organism evidence="3 4">
    <name type="scientific">Clathrospora elynae</name>
    <dbReference type="NCBI Taxonomy" id="706981"/>
    <lineage>
        <taxon>Eukaryota</taxon>
        <taxon>Fungi</taxon>
        <taxon>Dikarya</taxon>
        <taxon>Ascomycota</taxon>
        <taxon>Pezizomycotina</taxon>
        <taxon>Dothideomycetes</taxon>
        <taxon>Pleosporomycetidae</taxon>
        <taxon>Pleosporales</taxon>
        <taxon>Diademaceae</taxon>
        <taxon>Clathrospora</taxon>
    </lineage>
</organism>
<dbReference type="PANTHER" id="PTHR37019:SF2">
    <property type="entry name" value="EXPERA DOMAIN-CONTAINING PROTEIN"/>
    <property type="match status" value="1"/>
</dbReference>
<evidence type="ECO:0000313" key="4">
    <source>
        <dbReference type="Proteomes" id="UP000800038"/>
    </source>
</evidence>
<feature type="transmembrane region" description="Helical" evidence="1">
    <location>
        <begin position="12"/>
        <end position="31"/>
    </location>
</feature>
<evidence type="ECO:0000259" key="2">
    <source>
        <dbReference type="Pfam" id="PF24803"/>
    </source>
</evidence>
<dbReference type="EMBL" id="ML975997">
    <property type="protein sequence ID" value="KAF1948058.1"/>
    <property type="molecule type" value="Genomic_DNA"/>
</dbReference>
<gene>
    <name evidence="3" type="ORF">EJ02DRAFT_332515</name>
</gene>
<dbReference type="OrthoDB" id="2937326at2759"/>
<proteinExistence type="predicted"/>
<keyword evidence="4" id="KW-1185">Reference proteome</keyword>
<feature type="transmembrane region" description="Helical" evidence="1">
    <location>
        <begin position="59"/>
        <end position="80"/>
    </location>
</feature>
<keyword evidence="1" id="KW-0812">Transmembrane</keyword>
<evidence type="ECO:0000313" key="3">
    <source>
        <dbReference type="EMBL" id="KAF1948058.1"/>
    </source>
</evidence>
<keyword evidence="1" id="KW-1133">Transmembrane helix</keyword>